<dbReference type="RefSeq" id="XP_012897806.1">
    <property type="nucleotide sequence ID" value="XM_013042352.1"/>
</dbReference>
<accession>D8M649</accession>
<evidence type="ECO:0000256" key="1">
    <source>
        <dbReference type="SAM" id="MobiDB-lite"/>
    </source>
</evidence>
<organism evidence="2">
    <name type="scientific">Blastocystis hominis</name>
    <dbReference type="NCBI Taxonomy" id="12968"/>
    <lineage>
        <taxon>Eukaryota</taxon>
        <taxon>Sar</taxon>
        <taxon>Stramenopiles</taxon>
        <taxon>Bigyra</taxon>
        <taxon>Opalozoa</taxon>
        <taxon>Opalinata</taxon>
        <taxon>Blastocystidae</taxon>
        <taxon>Blastocystis</taxon>
    </lineage>
</organism>
<gene>
    <name evidence="2" type="ORF">GSBLH_T00003584001</name>
</gene>
<feature type="region of interest" description="Disordered" evidence="1">
    <location>
        <begin position="55"/>
        <end position="82"/>
    </location>
</feature>
<name>D8M649_BLAHO</name>
<dbReference type="AlphaFoldDB" id="D8M649"/>
<evidence type="ECO:0000313" key="2">
    <source>
        <dbReference type="EMBL" id="CBK23758.2"/>
    </source>
</evidence>
<proteinExistence type="predicted"/>
<reference evidence="2" key="1">
    <citation type="submission" date="2010-02" db="EMBL/GenBank/DDBJ databases">
        <title>Sequencing and annotation of the Blastocystis hominis genome.</title>
        <authorList>
            <person name="Wincker P."/>
        </authorList>
    </citation>
    <scope>NUCLEOTIDE SEQUENCE</scope>
    <source>
        <strain evidence="2">Singapore isolate B</strain>
    </source>
</reference>
<dbReference type="InParanoid" id="D8M649"/>
<dbReference type="EMBL" id="FN668661">
    <property type="protein sequence ID" value="CBK23758.2"/>
    <property type="molecule type" value="Genomic_DNA"/>
</dbReference>
<protein>
    <submittedName>
        <fullName evidence="2">Uncharacterized protein</fullName>
    </submittedName>
</protein>
<keyword evidence="3" id="KW-1185">Reference proteome</keyword>
<dbReference type="GeneID" id="24920674"/>
<evidence type="ECO:0000313" key="3">
    <source>
        <dbReference type="Proteomes" id="UP000008312"/>
    </source>
</evidence>
<sequence>MEDDSRVRKCSSCKLVLPSHLFKSDTSNYYYKTCLPCRYKKRLKYYSTLSNVPLSKREKSNPVPPDIQQPQKMPASDSVPSNGFTSLSEKDLEFQMQIASVIPQAKWIACENVSSDHCFIASAVLTPLSLDHYVGTSRKYSVPY</sequence>
<dbReference type="Proteomes" id="UP000008312">
    <property type="component" value="Unassembled WGS sequence"/>
</dbReference>